<dbReference type="GO" id="GO:0017001">
    <property type="term" value="P:antibiotic catabolic process"/>
    <property type="evidence" value="ECO:0007669"/>
    <property type="project" value="UniProtKB-ARBA"/>
</dbReference>
<feature type="chain" id="PRO_5035713559" evidence="2">
    <location>
        <begin position="23"/>
        <end position="289"/>
    </location>
</feature>
<dbReference type="Gene3D" id="3.60.15.10">
    <property type="entry name" value="Ribonuclease Z/Hydroxyacylglutathione hydrolase-like"/>
    <property type="match status" value="1"/>
</dbReference>
<keyword evidence="5" id="KW-1185">Reference proteome</keyword>
<feature type="signal peptide" evidence="2">
    <location>
        <begin position="1"/>
        <end position="22"/>
    </location>
</feature>
<accession>A0A8S8X6K9</accession>
<dbReference type="InterPro" id="IPR050855">
    <property type="entry name" value="NDM-1-like"/>
</dbReference>
<name>A0A8S8X6K9_9PROT</name>
<evidence type="ECO:0000313" key="4">
    <source>
        <dbReference type="EMBL" id="GIL38433.1"/>
    </source>
</evidence>
<proteinExistence type="inferred from homology"/>
<dbReference type="InterPro" id="IPR001279">
    <property type="entry name" value="Metallo-B-lactamas"/>
</dbReference>
<dbReference type="Pfam" id="PF00753">
    <property type="entry name" value="Lactamase_B"/>
    <property type="match status" value="1"/>
</dbReference>
<gene>
    <name evidence="4" type="ORF">TMPK1_06700</name>
</gene>
<comment type="similarity">
    <text evidence="1">Belongs to the metallo-beta-lactamase superfamily. Class-B beta-lactamase family.</text>
</comment>
<dbReference type="SUPFAM" id="SSF56281">
    <property type="entry name" value="Metallo-hydrolase/oxidoreductase"/>
    <property type="match status" value="1"/>
</dbReference>
<dbReference type="Proteomes" id="UP000681075">
    <property type="component" value="Unassembled WGS sequence"/>
</dbReference>
<dbReference type="EMBL" id="BOPV01000001">
    <property type="protein sequence ID" value="GIL38433.1"/>
    <property type="molecule type" value="Genomic_DNA"/>
</dbReference>
<dbReference type="SMART" id="SM00849">
    <property type="entry name" value="Lactamase_B"/>
    <property type="match status" value="1"/>
</dbReference>
<dbReference type="RefSeq" id="WP_420241459.1">
    <property type="nucleotide sequence ID" value="NZ_BOPV01000001.1"/>
</dbReference>
<keyword evidence="2" id="KW-0732">Signal</keyword>
<dbReference type="PANTHER" id="PTHR42951:SF4">
    <property type="entry name" value="ACYL-COENZYME A THIOESTERASE MBLAC2"/>
    <property type="match status" value="1"/>
</dbReference>
<dbReference type="AlphaFoldDB" id="A0A8S8X6K9"/>
<dbReference type="InterPro" id="IPR036866">
    <property type="entry name" value="RibonucZ/Hydroxyglut_hydro"/>
</dbReference>
<evidence type="ECO:0000256" key="2">
    <source>
        <dbReference type="SAM" id="SignalP"/>
    </source>
</evidence>
<reference evidence="4" key="1">
    <citation type="submission" date="2021-02" db="EMBL/GenBank/DDBJ databases">
        <title>Genome sequence of Rhodospirillales sp. strain TMPK1 isolated from soil.</title>
        <authorList>
            <person name="Nakai R."/>
            <person name="Kusada H."/>
            <person name="Tamaki H."/>
        </authorList>
    </citation>
    <scope>NUCLEOTIDE SEQUENCE</scope>
    <source>
        <strain evidence="4">TMPK1</strain>
    </source>
</reference>
<evidence type="ECO:0000313" key="5">
    <source>
        <dbReference type="Proteomes" id="UP000681075"/>
    </source>
</evidence>
<sequence length="289" mass="31244">MFKPIALSLALTLPVLAMPQLAAAQAEKLAGDAYVLIGKSGNVVIVPGRDGALLIDDERETDVEEIKAAVKQVQPNGVVRYVINTHWHLDHSGGNEAFATAGATIIAHRNVRARKSTEQFMSAYNRRIPTAPATALPTVVYDTSLELHVGIETIQLRHTPRAHTDGDTLVRLEQANVLHMGDVFFNGLFPFIDRDSGGDIKGLIQSVDVGLAMADDKTKVVPAHGDITDKAGLQAYRNMLNDVATKVQAMIGKGKTIEQVREAKLTAAYKLEGNGERFVDAIYQGLTAK</sequence>
<dbReference type="PANTHER" id="PTHR42951">
    <property type="entry name" value="METALLO-BETA-LACTAMASE DOMAIN-CONTAINING"/>
    <property type="match status" value="1"/>
</dbReference>
<feature type="domain" description="Metallo-beta-lactamase" evidence="3">
    <location>
        <begin position="40"/>
        <end position="224"/>
    </location>
</feature>
<evidence type="ECO:0000259" key="3">
    <source>
        <dbReference type="SMART" id="SM00849"/>
    </source>
</evidence>
<organism evidence="4 5">
    <name type="scientific">Roseiterribacter gracilis</name>
    <dbReference type="NCBI Taxonomy" id="2812848"/>
    <lineage>
        <taxon>Bacteria</taxon>
        <taxon>Pseudomonadati</taxon>
        <taxon>Pseudomonadota</taxon>
        <taxon>Alphaproteobacteria</taxon>
        <taxon>Rhodospirillales</taxon>
        <taxon>Roseiterribacteraceae</taxon>
        <taxon>Roseiterribacter</taxon>
    </lineage>
</organism>
<evidence type="ECO:0000256" key="1">
    <source>
        <dbReference type="ARBA" id="ARBA00005250"/>
    </source>
</evidence>
<comment type="caution">
    <text evidence="4">The sequence shown here is derived from an EMBL/GenBank/DDBJ whole genome shotgun (WGS) entry which is preliminary data.</text>
</comment>
<dbReference type="CDD" id="cd16282">
    <property type="entry name" value="metallo-hydrolase-like_MBL-fold"/>
    <property type="match status" value="1"/>
</dbReference>
<protein>
    <submittedName>
        <fullName evidence="4">Cyclase</fullName>
    </submittedName>
</protein>